<evidence type="ECO:0000256" key="5">
    <source>
        <dbReference type="ARBA" id="ARBA00023015"/>
    </source>
</evidence>
<evidence type="ECO:0000256" key="7">
    <source>
        <dbReference type="ARBA" id="ARBA00023242"/>
    </source>
</evidence>
<dbReference type="AlphaFoldDB" id="M2LXU4"/>
<dbReference type="PANTHER" id="PTHR28088:SF5">
    <property type="entry name" value="TRANSCRIPTIONAL ACTIVATOR HAA1-RELATED"/>
    <property type="match status" value="1"/>
</dbReference>
<dbReference type="InterPro" id="IPR051763">
    <property type="entry name" value="Copper_Homeo_Regul"/>
</dbReference>
<dbReference type="GO" id="GO:0005507">
    <property type="term" value="F:copper ion binding"/>
    <property type="evidence" value="ECO:0007669"/>
    <property type="project" value="InterPro"/>
</dbReference>
<keyword evidence="4" id="KW-0186">Copper</keyword>
<feature type="region of interest" description="Disordered" evidence="8">
    <location>
        <begin position="211"/>
        <end position="245"/>
    </location>
</feature>
<comment type="subcellular location">
    <subcellularLocation>
        <location evidence="1">Nucleus</location>
    </subcellularLocation>
</comment>
<evidence type="ECO:0000256" key="2">
    <source>
        <dbReference type="ARBA" id="ARBA00022723"/>
    </source>
</evidence>
<gene>
    <name evidence="10" type="ORF">BAUCODRAFT_144905</name>
</gene>
<keyword evidence="2" id="KW-0479">Metal-binding</keyword>
<proteinExistence type="predicted"/>
<dbReference type="GeneID" id="19108545"/>
<dbReference type="Proteomes" id="UP000011761">
    <property type="component" value="Unassembled WGS sequence"/>
</dbReference>
<dbReference type="GO" id="GO:0045944">
    <property type="term" value="P:positive regulation of transcription by RNA polymerase II"/>
    <property type="evidence" value="ECO:0007669"/>
    <property type="project" value="TreeGrafter"/>
</dbReference>
<reference evidence="10 11" key="1">
    <citation type="journal article" date="2012" name="PLoS Pathog.">
        <title>Diverse lifestyles and strategies of plant pathogenesis encoded in the genomes of eighteen Dothideomycetes fungi.</title>
        <authorList>
            <person name="Ohm R.A."/>
            <person name="Feau N."/>
            <person name="Henrissat B."/>
            <person name="Schoch C.L."/>
            <person name="Horwitz B.A."/>
            <person name="Barry K.W."/>
            <person name="Condon B.J."/>
            <person name="Copeland A.C."/>
            <person name="Dhillon B."/>
            <person name="Glaser F."/>
            <person name="Hesse C.N."/>
            <person name="Kosti I."/>
            <person name="LaButti K."/>
            <person name="Lindquist E.A."/>
            <person name="Lucas S."/>
            <person name="Salamov A.A."/>
            <person name="Bradshaw R.E."/>
            <person name="Ciuffetti L."/>
            <person name="Hamelin R.C."/>
            <person name="Kema G.H.J."/>
            <person name="Lawrence C."/>
            <person name="Scott J.A."/>
            <person name="Spatafora J.W."/>
            <person name="Turgeon B.G."/>
            <person name="de Wit P.J.G.M."/>
            <person name="Zhong S."/>
            <person name="Goodwin S.B."/>
            <person name="Grigoriev I.V."/>
        </authorList>
    </citation>
    <scope>NUCLEOTIDE SEQUENCE [LARGE SCALE GENOMIC DNA]</scope>
    <source>
        <strain evidence="10 11">UAMH 10762</strain>
    </source>
</reference>
<dbReference type="PRINTS" id="PR00617">
    <property type="entry name" value="COPPERFIST"/>
</dbReference>
<dbReference type="eggNOG" id="ENOG502S7CA">
    <property type="taxonomic scope" value="Eukaryota"/>
</dbReference>
<dbReference type="OrthoDB" id="5600085at2759"/>
<dbReference type="STRING" id="717646.M2LXU4"/>
<dbReference type="Gene3D" id="3.90.430.10">
    <property type="entry name" value="Copper fist DNA-binding domain"/>
    <property type="match status" value="1"/>
</dbReference>
<dbReference type="KEGG" id="bcom:BAUCODRAFT_144905"/>
<accession>M2LXU4</accession>
<protein>
    <recommendedName>
        <fullName evidence="9">Copper-fist domain-containing protein</fullName>
    </recommendedName>
</protein>
<keyword evidence="7" id="KW-0539">Nucleus</keyword>
<sequence>MVVKSDGSKWACQSCLKGHRVSGCTHVDRELFHVPKKGRPVTQCQHCRQERKKRSAHVSCECAGVEKPHHSKEKCIHLREAEERAKAGYCDELTGENHAAHLALVAEEQGCCCPHGGKCTCSLLKREVNSDGASPTHGPAVKPRLESAKSEGSITVFQNGHHKPVHRKNHLAHEAGMPYKIPMPRAHTDHTVSAKARRSVDSLALDNNMPICPSAFTPQTSAPFNTERRMSKSEQPSPKMDPFPGGCPIMGDKKLLDMDFSTLGPVDTNQSLASTTSEALNYNANELPSAVQDYMFDPWSSLPSAESLNMPNNNPFGVWPTDSQASNMAQPALTAASSGTQSEIDEMPPMDDMLGFGMPSIQEDTGSFDIDALAASGSPLSNRHSLPQNFFKDITTDAEWPISLDANISTGQKSFDAAQLMDFDEVWRMGDLPMVSDNIARTASGLPLCSRPSSRSVGADFAPKPTNDVLQQLFPDMDLNGGYFNTPSSSQDFAVATSNATASAAPTSLASMDFGPMDESIGFTSQAWSDGSMSIPNDDFANPYDVLDQDFTDPDLGSNWAQ</sequence>
<evidence type="ECO:0000313" key="10">
    <source>
        <dbReference type="EMBL" id="EMC99492.1"/>
    </source>
</evidence>
<dbReference type="FunFam" id="3.90.430.10:FF:000001">
    <property type="entry name" value="Copper fist DNA-binding protein"/>
    <property type="match status" value="1"/>
</dbReference>
<dbReference type="GO" id="GO:0000978">
    <property type="term" value="F:RNA polymerase II cis-regulatory region sequence-specific DNA binding"/>
    <property type="evidence" value="ECO:0007669"/>
    <property type="project" value="TreeGrafter"/>
</dbReference>
<dbReference type="SUPFAM" id="SSF57879">
    <property type="entry name" value="Zinc domain conserved in yeast copper-regulated transcription factors"/>
    <property type="match status" value="1"/>
</dbReference>
<evidence type="ECO:0000313" key="11">
    <source>
        <dbReference type="Proteomes" id="UP000011761"/>
    </source>
</evidence>
<dbReference type="InterPro" id="IPR036395">
    <property type="entry name" value="Cu_fist_DNA-bd_dom_sf"/>
</dbReference>
<name>M2LXU4_BAUPA</name>
<dbReference type="Pfam" id="PF00649">
    <property type="entry name" value="Copper-fist"/>
    <property type="match status" value="1"/>
</dbReference>
<dbReference type="OMA" id="HAAHECG"/>
<evidence type="ECO:0000256" key="4">
    <source>
        <dbReference type="ARBA" id="ARBA00023008"/>
    </source>
</evidence>
<dbReference type="GO" id="GO:0006878">
    <property type="term" value="P:intracellular copper ion homeostasis"/>
    <property type="evidence" value="ECO:0007669"/>
    <property type="project" value="TreeGrafter"/>
</dbReference>
<evidence type="ECO:0000256" key="3">
    <source>
        <dbReference type="ARBA" id="ARBA00022833"/>
    </source>
</evidence>
<evidence type="ECO:0000256" key="6">
    <source>
        <dbReference type="ARBA" id="ARBA00023163"/>
    </source>
</evidence>
<dbReference type="RefSeq" id="XP_007673188.1">
    <property type="nucleotide sequence ID" value="XM_007674998.1"/>
</dbReference>
<dbReference type="SMART" id="SM01090">
    <property type="entry name" value="Copper-fist"/>
    <property type="match status" value="1"/>
</dbReference>
<dbReference type="GO" id="GO:0006879">
    <property type="term" value="P:intracellular iron ion homeostasis"/>
    <property type="evidence" value="ECO:0007669"/>
    <property type="project" value="TreeGrafter"/>
</dbReference>
<keyword evidence="11" id="KW-1185">Reference proteome</keyword>
<dbReference type="HOGENOM" id="CLU_034573_0_0_1"/>
<dbReference type="GO" id="GO:0000981">
    <property type="term" value="F:DNA-binding transcription factor activity, RNA polymerase II-specific"/>
    <property type="evidence" value="ECO:0007669"/>
    <property type="project" value="TreeGrafter"/>
</dbReference>
<keyword evidence="3" id="KW-0862">Zinc</keyword>
<dbReference type="PANTHER" id="PTHR28088">
    <property type="entry name" value="TRANSCRIPTIONAL ACTIVATOR HAA1-RELATED"/>
    <property type="match status" value="1"/>
</dbReference>
<dbReference type="InterPro" id="IPR001083">
    <property type="entry name" value="Cu_fist_DNA-bd_dom"/>
</dbReference>
<keyword evidence="6" id="KW-0804">Transcription</keyword>
<organism evidence="10 11">
    <name type="scientific">Baudoinia panamericana (strain UAMH 10762)</name>
    <name type="common">Angels' share fungus</name>
    <name type="synonym">Baudoinia compniacensis (strain UAMH 10762)</name>
    <dbReference type="NCBI Taxonomy" id="717646"/>
    <lineage>
        <taxon>Eukaryota</taxon>
        <taxon>Fungi</taxon>
        <taxon>Dikarya</taxon>
        <taxon>Ascomycota</taxon>
        <taxon>Pezizomycotina</taxon>
        <taxon>Dothideomycetes</taxon>
        <taxon>Dothideomycetidae</taxon>
        <taxon>Mycosphaerellales</taxon>
        <taxon>Teratosphaeriaceae</taxon>
        <taxon>Baudoinia</taxon>
    </lineage>
</organism>
<dbReference type="PROSITE" id="PS50073">
    <property type="entry name" value="COPPER_FIST_2"/>
    <property type="match status" value="1"/>
</dbReference>
<feature type="domain" description="Copper-fist" evidence="9">
    <location>
        <begin position="2"/>
        <end position="41"/>
    </location>
</feature>
<keyword evidence="5" id="KW-0805">Transcription regulation</keyword>
<evidence type="ECO:0000259" key="9">
    <source>
        <dbReference type="PROSITE" id="PS50073"/>
    </source>
</evidence>
<evidence type="ECO:0000256" key="1">
    <source>
        <dbReference type="ARBA" id="ARBA00004123"/>
    </source>
</evidence>
<evidence type="ECO:0000256" key="8">
    <source>
        <dbReference type="SAM" id="MobiDB-lite"/>
    </source>
</evidence>
<dbReference type="SMART" id="SM00412">
    <property type="entry name" value="Cu_FIST"/>
    <property type="match status" value="1"/>
</dbReference>
<dbReference type="GO" id="GO:0005634">
    <property type="term" value="C:nucleus"/>
    <property type="evidence" value="ECO:0007669"/>
    <property type="project" value="UniProtKB-SubCell"/>
</dbReference>
<dbReference type="EMBL" id="KB445551">
    <property type="protein sequence ID" value="EMC99492.1"/>
    <property type="molecule type" value="Genomic_DNA"/>
</dbReference>